<protein>
    <recommendedName>
        <fullName evidence="7">TAFII55 protein conserved region domain-containing protein</fullName>
    </recommendedName>
</protein>
<dbReference type="Pfam" id="PF04658">
    <property type="entry name" value="TAFII55_N"/>
    <property type="match status" value="1"/>
</dbReference>
<reference evidence="8" key="1">
    <citation type="journal article" date="2023" name="Mol. Biol. Evol.">
        <title>Third-Generation Sequencing Reveals the Adaptive Role of the Epigenome in Three Deep-Sea Polychaetes.</title>
        <authorList>
            <person name="Perez M."/>
            <person name="Aroh O."/>
            <person name="Sun Y."/>
            <person name="Lan Y."/>
            <person name="Juniper S.K."/>
            <person name="Young C.R."/>
            <person name="Angers B."/>
            <person name="Qian P.Y."/>
        </authorList>
    </citation>
    <scope>NUCLEOTIDE SEQUENCE</scope>
    <source>
        <strain evidence="8">R07B-5</strain>
    </source>
</reference>
<dbReference type="GO" id="GO:0016251">
    <property type="term" value="F:RNA polymerase II general transcription initiation factor activity"/>
    <property type="evidence" value="ECO:0007669"/>
    <property type="project" value="TreeGrafter"/>
</dbReference>
<dbReference type="AlphaFoldDB" id="A0AAD9JKC0"/>
<evidence type="ECO:0000313" key="8">
    <source>
        <dbReference type="EMBL" id="KAK2154803.1"/>
    </source>
</evidence>
<evidence type="ECO:0000256" key="5">
    <source>
        <dbReference type="ARBA" id="ARBA00023242"/>
    </source>
</evidence>
<dbReference type="InterPro" id="IPR037817">
    <property type="entry name" value="TAF7"/>
</dbReference>
<keyword evidence="4" id="KW-0804">Transcription</keyword>
<evidence type="ECO:0000256" key="6">
    <source>
        <dbReference type="SAM" id="MobiDB-lite"/>
    </source>
</evidence>
<dbReference type="EMBL" id="JAODUO010002132">
    <property type="protein sequence ID" value="KAK2154803.1"/>
    <property type="molecule type" value="Genomic_DNA"/>
</dbReference>
<dbReference type="SMART" id="SM01370">
    <property type="entry name" value="TAFII55_N"/>
    <property type="match status" value="1"/>
</dbReference>
<name>A0AAD9JKC0_RIDPI</name>
<dbReference type="GO" id="GO:0005669">
    <property type="term" value="C:transcription factor TFIID complex"/>
    <property type="evidence" value="ECO:0007669"/>
    <property type="project" value="InterPro"/>
</dbReference>
<dbReference type="GO" id="GO:0051123">
    <property type="term" value="P:RNA polymerase II preinitiation complex assembly"/>
    <property type="evidence" value="ECO:0007669"/>
    <property type="project" value="TreeGrafter"/>
</dbReference>
<gene>
    <name evidence="8" type="ORF">NP493_2136g00017</name>
</gene>
<dbReference type="PANTHER" id="PTHR12228:SF0">
    <property type="entry name" value="TATA-BOX BINDING PROTEIN ASSOCIATED FACTOR 7"/>
    <property type="match status" value="1"/>
</dbReference>
<keyword evidence="5" id="KW-0539">Nucleus</keyword>
<dbReference type="Proteomes" id="UP001209878">
    <property type="component" value="Unassembled WGS sequence"/>
</dbReference>
<evidence type="ECO:0000256" key="4">
    <source>
        <dbReference type="ARBA" id="ARBA00023163"/>
    </source>
</evidence>
<comment type="similarity">
    <text evidence="2">Belongs to the TAF7 family.</text>
</comment>
<evidence type="ECO:0000256" key="3">
    <source>
        <dbReference type="ARBA" id="ARBA00023015"/>
    </source>
</evidence>
<evidence type="ECO:0000256" key="2">
    <source>
        <dbReference type="ARBA" id="ARBA00009368"/>
    </source>
</evidence>
<organism evidence="8 9">
    <name type="scientific">Ridgeia piscesae</name>
    <name type="common">Tubeworm</name>
    <dbReference type="NCBI Taxonomy" id="27915"/>
    <lineage>
        <taxon>Eukaryota</taxon>
        <taxon>Metazoa</taxon>
        <taxon>Spiralia</taxon>
        <taxon>Lophotrochozoa</taxon>
        <taxon>Annelida</taxon>
        <taxon>Polychaeta</taxon>
        <taxon>Sedentaria</taxon>
        <taxon>Canalipalpata</taxon>
        <taxon>Sabellida</taxon>
        <taxon>Siboglinidae</taxon>
        <taxon>Ridgeia</taxon>
    </lineage>
</organism>
<dbReference type="CDD" id="cd08047">
    <property type="entry name" value="TAF7"/>
    <property type="match status" value="1"/>
</dbReference>
<dbReference type="PANTHER" id="PTHR12228">
    <property type="entry name" value="TRANSCRIPTION INITIATION FACTOR TFIID 55 KD SUBUNIT-RELATED"/>
    <property type="match status" value="1"/>
</dbReference>
<proteinExistence type="inferred from homology"/>
<dbReference type="InterPro" id="IPR006751">
    <property type="entry name" value="TAFII55_prot_cons_reg"/>
</dbReference>
<feature type="compositionally biased region" description="Low complexity" evidence="6">
    <location>
        <begin position="283"/>
        <end position="295"/>
    </location>
</feature>
<evidence type="ECO:0000259" key="7">
    <source>
        <dbReference type="SMART" id="SM01370"/>
    </source>
</evidence>
<accession>A0AAD9JKC0</accession>
<evidence type="ECO:0000256" key="1">
    <source>
        <dbReference type="ARBA" id="ARBA00004123"/>
    </source>
</evidence>
<feature type="region of interest" description="Disordered" evidence="6">
    <location>
        <begin position="245"/>
        <end position="310"/>
    </location>
</feature>
<keyword evidence="9" id="KW-1185">Reference proteome</keyword>
<evidence type="ECO:0000313" key="9">
    <source>
        <dbReference type="Proteomes" id="UP001209878"/>
    </source>
</evidence>
<keyword evidence="3" id="KW-0805">Transcription regulation</keyword>
<comment type="caution">
    <text evidence="8">The sequence shown here is derived from an EMBL/GenBank/DDBJ whole genome shotgun (WGS) entry which is preliminary data.</text>
</comment>
<feature type="domain" description="TAFII55 protein conserved region" evidence="7">
    <location>
        <begin position="19"/>
        <end position="175"/>
    </location>
</feature>
<sequence>MTSKGNVAPKKKEDALFDVEQQFILRLPPGQAMALRHDVQSGAMNLKDKLAIELQSDMRHGKVIYGGEVLNAKLVDLPTIVESLKTTDRKTFYKTADICQMLICGYDELDSGEEAEVTKKKDKDAKYKWNRGLTPPLKNVRKRRFRKTLKKMYQEQPDIEKEVKRLFRMDNEAIDVKWEVVIEDEKADNQEAGGEKQVLAQGAYTTNREDKKAMQNLLEVAEYEIFGEVSSSSDEDELKEVNIMDSGEDEGGLSRVDTHESFMSADFSTQMTDMSLDGDTSELQARLQQLGQQLDQIDEHAATDAAGEFD</sequence>
<comment type="subcellular location">
    <subcellularLocation>
        <location evidence="1">Nucleus</location>
    </subcellularLocation>
</comment>